<dbReference type="InterPro" id="IPR036291">
    <property type="entry name" value="NAD(P)-bd_dom_sf"/>
</dbReference>
<dbReference type="PROSITE" id="PS00061">
    <property type="entry name" value="ADH_SHORT"/>
    <property type="match status" value="1"/>
</dbReference>
<keyword evidence="2" id="KW-0560">Oxidoreductase</keyword>
<dbReference type="PRINTS" id="PR00080">
    <property type="entry name" value="SDRFAMILY"/>
</dbReference>
<evidence type="ECO:0000313" key="2">
    <source>
        <dbReference type="EMBL" id="EAY27136.1"/>
    </source>
</evidence>
<gene>
    <name evidence="2" type="ORF">M23134_08410</name>
</gene>
<evidence type="ECO:0000313" key="3">
    <source>
        <dbReference type="Proteomes" id="UP000004095"/>
    </source>
</evidence>
<dbReference type="Gene3D" id="3.40.50.720">
    <property type="entry name" value="NAD(P)-binding Rossmann-like Domain"/>
    <property type="match status" value="1"/>
</dbReference>
<comment type="similarity">
    <text evidence="1">Belongs to the short-chain dehydrogenases/reductases (SDR) family.</text>
</comment>
<sequence>MQDLFSLKGCVAIVTGAGRGNGFGIAKGLHKFGAEIYSIDLQHKENVEAEGFHQIVGDVTDEKLQEEVCAKAYANCEKTPILVNNAGVTHVEEGKYPRDAWDKTIEVNLTAAFGWTREAAEHMKKMERGSIISISSLGASLGFPANPAYVASKGGIRLMTKAFARDLGKYGVRANNIAPGYIKTEMTIGSFNDPEKRKAREAHMMIKRWGTPEDLAGAAIFLASDASVYITGQDINVDGGWTANGLM</sequence>
<dbReference type="PRINTS" id="PR00081">
    <property type="entry name" value="GDHRDH"/>
</dbReference>
<dbReference type="EMBL" id="AAWS01000026">
    <property type="protein sequence ID" value="EAY27136.1"/>
    <property type="molecule type" value="Genomic_DNA"/>
</dbReference>
<dbReference type="OrthoDB" id="9804104at2"/>
<organism evidence="2 3">
    <name type="scientific">Microscilla marina ATCC 23134</name>
    <dbReference type="NCBI Taxonomy" id="313606"/>
    <lineage>
        <taxon>Bacteria</taxon>
        <taxon>Pseudomonadati</taxon>
        <taxon>Bacteroidota</taxon>
        <taxon>Cytophagia</taxon>
        <taxon>Cytophagales</taxon>
        <taxon>Microscillaceae</taxon>
        <taxon>Microscilla</taxon>
    </lineage>
</organism>
<dbReference type="AlphaFoldDB" id="A1ZR47"/>
<proteinExistence type="inferred from homology"/>
<dbReference type="GO" id="GO:0030497">
    <property type="term" value="P:fatty acid elongation"/>
    <property type="evidence" value="ECO:0007669"/>
    <property type="project" value="TreeGrafter"/>
</dbReference>
<dbReference type="FunFam" id="3.40.50.720:FF:000084">
    <property type="entry name" value="Short-chain dehydrogenase reductase"/>
    <property type="match status" value="1"/>
</dbReference>
<dbReference type="PANTHER" id="PTHR42760">
    <property type="entry name" value="SHORT-CHAIN DEHYDROGENASES/REDUCTASES FAMILY MEMBER"/>
    <property type="match status" value="1"/>
</dbReference>
<dbReference type="eggNOG" id="COG1028">
    <property type="taxonomic scope" value="Bacteria"/>
</dbReference>
<comment type="caution">
    <text evidence="2">The sequence shown here is derived from an EMBL/GenBank/DDBJ whole genome shotgun (WGS) entry which is preliminary data.</text>
</comment>
<accession>A1ZR47</accession>
<name>A1ZR47_MICM2</name>
<dbReference type="InterPro" id="IPR002347">
    <property type="entry name" value="SDR_fam"/>
</dbReference>
<dbReference type="InterPro" id="IPR020904">
    <property type="entry name" value="Sc_DH/Rdtase_CS"/>
</dbReference>
<dbReference type="Proteomes" id="UP000004095">
    <property type="component" value="Unassembled WGS sequence"/>
</dbReference>
<dbReference type="EC" id="1.1.1.125" evidence="2"/>
<keyword evidence="3" id="KW-1185">Reference proteome</keyword>
<reference evidence="2 3" key="1">
    <citation type="submission" date="2007-01" db="EMBL/GenBank/DDBJ databases">
        <authorList>
            <person name="Haygood M."/>
            <person name="Podell S."/>
            <person name="Anderson C."/>
            <person name="Hopkinson B."/>
            <person name="Roe K."/>
            <person name="Barbeau K."/>
            <person name="Gaasterland T."/>
            <person name="Ferriera S."/>
            <person name="Johnson J."/>
            <person name="Kravitz S."/>
            <person name="Beeson K."/>
            <person name="Sutton G."/>
            <person name="Rogers Y.-H."/>
            <person name="Friedman R."/>
            <person name="Frazier M."/>
            <person name="Venter J.C."/>
        </authorList>
    </citation>
    <scope>NUCLEOTIDE SEQUENCE [LARGE SCALE GENOMIC DNA]</scope>
    <source>
        <strain evidence="2 3">ATCC 23134</strain>
    </source>
</reference>
<dbReference type="Pfam" id="PF13561">
    <property type="entry name" value="adh_short_C2"/>
    <property type="match status" value="1"/>
</dbReference>
<dbReference type="GO" id="GO:0008678">
    <property type="term" value="F:2-deoxy-D-gluconate 3-dehydrogenase activity"/>
    <property type="evidence" value="ECO:0007669"/>
    <property type="project" value="UniProtKB-EC"/>
</dbReference>
<protein>
    <submittedName>
        <fullName evidence="2">2-deoxy-D-gluconate 3-dehydrogenase</fullName>
        <ecNumber evidence="2">1.1.1.125</ecNumber>
    </submittedName>
</protein>
<dbReference type="SUPFAM" id="SSF51735">
    <property type="entry name" value="NAD(P)-binding Rossmann-fold domains"/>
    <property type="match status" value="1"/>
</dbReference>
<evidence type="ECO:0000256" key="1">
    <source>
        <dbReference type="ARBA" id="ARBA00006484"/>
    </source>
</evidence>
<dbReference type="PANTHER" id="PTHR42760:SF135">
    <property type="entry name" value="BLL7886 PROTEIN"/>
    <property type="match status" value="1"/>
</dbReference>
<dbReference type="RefSeq" id="WP_004156199.1">
    <property type="nucleotide sequence ID" value="NZ_AAWS01000026.1"/>
</dbReference>